<reference evidence="1" key="1">
    <citation type="submission" date="2019-10" db="EMBL/GenBank/DDBJ databases">
        <authorList>
            <person name="Zhang R."/>
            <person name="Pan Y."/>
            <person name="Wang J."/>
            <person name="Ma R."/>
            <person name="Yu S."/>
        </authorList>
    </citation>
    <scope>NUCLEOTIDE SEQUENCE</scope>
    <source>
        <strain evidence="1">LA-IB0</strain>
        <tissue evidence="1">Leaf</tissue>
    </source>
</reference>
<name>A0AAV6XRY8_9LAMI</name>
<dbReference type="Proteomes" id="UP000826271">
    <property type="component" value="Unassembled WGS sequence"/>
</dbReference>
<dbReference type="PANTHER" id="PTHR34666">
    <property type="entry name" value="EXPRESSED PROTEIN"/>
    <property type="match status" value="1"/>
</dbReference>
<evidence type="ECO:0000313" key="2">
    <source>
        <dbReference type="Proteomes" id="UP000826271"/>
    </source>
</evidence>
<keyword evidence="2" id="KW-1185">Reference proteome</keyword>
<evidence type="ECO:0000313" key="1">
    <source>
        <dbReference type="EMBL" id="KAG8383341.1"/>
    </source>
</evidence>
<dbReference type="PANTHER" id="PTHR34666:SF1">
    <property type="entry name" value="OS02G0554800 PROTEIN"/>
    <property type="match status" value="1"/>
</dbReference>
<gene>
    <name evidence="1" type="ORF">BUALT_Bualt04G0002400</name>
</gene>
<organism evidence="1 2">
    <name type="scientific">Buddleja alternifolia</name>
    <dbReference type="NCBI Taxonomy" id="168488"/>
    <lineage>
        <taxon>Eukaryota</taxon>
        <taxon>Viridiplantae</taxon>
        <taxon>Streptophyta</taxon>
        <taxon>Embryophyta</taxon>
        <taxon>Tracheophyta</taxon>
        <taxon>Spermatophyta</taxon>
        <taxon>Magnoliopsida</taxon>
        <taxon>eudicotyledons</taxon>
        <taxon>Gunneridae</taxon>
        <taxon>Pentapetalae</taxon>
        <taxon>asterids</taxon>
        <taxon>lamiids</taxon>
        <taxon>Lamiales</taxon>
        <taxon>Scrophulariaceae</taxon>
        <taxon>Buddlejeae</taxon>
        <taxon>Buddleja</taxon>
    </lineage>
</organism>
<comment type="caution">
    <text evidence="1">The sequence shown here is derived from an EMBL/GenBank/DDBJ whole genome shotgun (WGS) entry which is preliminary data.</text>
</comment>
<dbReference type="EMBL" id="WHWC01000004">
    <property type="protein sequence ID" value="KAG8383341.1"/>
    <property type="molecule type" value="Genomic_DNA"/>
</dbReference>
<accession>A0AAV6XRY8</accession>
<proteinExistence type="predicted"/>
<sequence length="189" mass="21865">MVTDEFTFPVITNNNVAVNLTVLPPLWRISSINNNNSADAELELQENGRKRTRIFRRSFIEIEAQIGKVEEEEEEEEEYDDVKAKAEEEKMDMLWEDFNDNLHLQLQGAVNSCSSTSSACSGYEFERNNNNNNYYNGEEFGSREESTDDIVHDHNTPTKKKNFEVVVVKMLKKLSLLQNMAKIKKRSPH</sequence>
<protein>
    <submittedName>
        <fullName evidence="1">Uncharacterized protein</fullName>
    </submittedName>
</protein>
<dbReference type="AlphaFoldDB" id="A0AAV6XRY8"/>